<keyword evidence="2 7" id="KW-0349">Heme</keyword>
<gene>
    <name evidence="8" type="ORF">YM304_22430</name>
</gene>
<dbReference type="SUPFAM" id="SSF48264">
    <property type="entry name" value="Cytochrome P450"/>
    <property type="match status" value="1"/>
</dbReference>
<dbReference type="PROSITE" id="PS00086">
    <property type="entry name" value="CYTOCHROME_P450"/>
    <property type="match status" value="1"/>
</dbReference>
<keyword evidence="9" id="KW-1185">Reference proteome</keyword>
<dbReference type="InterPro" id="IPR001128">
    <property type="entry name" value="Cyt_P450"/>
</dbReference>
<evidence type="ECO:0000256" key="6">
    <source>
        <dbReference type="ARBA" id="ARBA00023033"/>
    </source>
</evidence>
<dbReference type="KEGG" id="aym:YM304_22430"/>
<dbReference type="EMBL" id="AP012057">
    <property type="protein sequence ID" value="BAN02557.1"/>
    <property type="molecule type" value="Genomic_DNA"/>
</dbReference>
<organism evidence="8 9">
    <name type="scientific">Ilumatobacter coccineus (strain NBRC 103263 / KCTC 29153 / YM16-304)</name>
    <dbReference type="NCBI Taxonomy" id="1313172"/>
    <lineage>
        <taxon>Bacteria</taxon>
        <taxon>Bacillati</taxon>
        <taxon>Actinomycetota</taxon>
        <taxon>Acidimicrobiia</taxon>
        <taxon>Acidimicrobiales</taxon>
        <taxon>Ilumatobacteraceae</taxon>
        <taxon>Ilumatobacter</taxon>
    </lineage>
</organism>
<accession>A0A6C7E738</accession>
<dbReference type="GO" id="GO:0004497">
    <property type="term" value="F:monooxygenase activity"/>
    <property type="evidence" value="ECO:0007669"/>
    <property type="project" value="UniProtKB-KW"/>
</dbReference>
<sequence length="416" mass="46291">MGSTTDRDRTDATSIFDLDLPVLPADIRETDRHEASALYRSLAKEHWIAQNVFGYTVLRYDDVAAILRDKRWHNAVGKLPEMMGIDDPFFTDRPPSILAAEGDVHTRLRRLVAKAFSPREADKLRPFMREVVNELVDAVADAGRADIAVDICEPYPIPIICELLGAPRSDWQLFSRWAEDVLRIFNGTAAAELDVIKQAQIELNEYVIDMISQRRDDPRDDLITQLIAAEEEGDRLSTEELVMMVNAVIVGGTDTTRNQLGCAISVFLEHPDQWAMLAEQPELAKNAVEECMRYFGAIRGTGRFASEDIVYRDVLFPAGTFVFPSLASANHDDGVAVGDVETFDITREPVAGRMQMGFGSGIHYCLGASLARAELQEALPILAQRMPDLTAAGDIRWKPSTTAIFGPDHLPVTFRT</sequence>
<keyword evidence="3 7" id="KW-0479">Metal-binding</keyword>
<evidence type="ECO:0000256" key="3">
    <source>
        <dbReference type="ARBA" id="ARBA00022723"/>
    </source>
</evidence>
<dbReference type="GO" id="GO:0005506">
    <property type="term" value="F:iron ion binding"/>
    <property type="evidence" value="ECO:0007669"/>
    <property type="project" value="InterPro"/>
</dbReference>
<keyword evidence="6 7" id="KW-0503">Monooxygenase</keyword>
<dbReference type="GO" id="GO:0020037">
    <property type="term" value="F:heme binding"/>
    <property type="evidence" value="ECO:0007669"/>
    <property type="project" value="InterPro"/>
</dbReference>
<dbReference type="InterPro" id="IPR002397">
    <property type="entry name" value="Cyt_P450_B"/>
</dbReference>
<dbReference type="RefSeq" id="WP_015441804.1">
    <property type="nucleotide sequence ID" value="NC_020520.1"/>
</dbReference>
<dbReference type="PANTHER" id="PTHR46696:SF1">
    <property type="entry name" value="CYTOCHROME P450 YJIB-RELATED"/>
    <property type="match status" value="1"/>
</dbReference>
<evidence type="ECO:0000256" key="4">
    <source>
        <dbReference type="ARBA" id="ARBA00023002"/>
    </source>
</evidence>
<dbReference type="Proteomes" id="UP000011863">
    <property type="component" value="Chromosome"/>
</dbReference>
<protein>
    <submittedName>
        <fullName evidence="8">Cytochrome P450</fullName>
    </submittedName>
</protein>
<proteinExistence type="inferred from homology"/>
<dbReference type="AlphaFoldDB" id="A0A6C7E738"/>
<evidence type="ECO:0000313" key="9">
    <source>
        <dbReference type="Proteomes" id="UP000011863"/>
    </source>
</evidence>
<dbReference type="PANTHER" id="PTHR46696">
    <property type="entry name" value="P450, PUTATIVE (EUROFUNG)-RELATED"/>
    <property type="match status" value="1"/>
</dbReference>
<evidence type="ECO:0000256" key="2">
    <source>
        <dbReference type="ARBA" id="ARBA00022617"/>
    </source>
</evidence>
<dbReference type="Pfam" id="PF00067">
    <property type="entry name" value="p450"/>
    <property type="match status" value="1"/>
</dbReference>
<evidence type="ECO:0000313" key="8">
    <source>
        <dbReference type="EMBL" id="BAN02557.1"/>
    </source>
</evidence>
<keyword evidence="5 7" id="KW-0408">Iron</keyword>
<evidence type="ECO:0000256" key="7">
    <source>
        <dbReference type="RuleBase" id="RU000461"/>
    </source>
</evidence>
<keyword evidence="4 7" id="KW-0560">Oxidoreductase</keyword>
<name>A0A6C7E738_ILUCY</name>
<dbReference type="FunFam" id="1.10.630.10:FF:000018">
    <property type="entry name" value="Cytochrome P450 monooxygenase"/>
    <property type="match status" value="1"/>
</dbReference>
<dbReference type="InterPro" id="IPR036396">
    <property type="entry name" value="Cyt_P450_sf"/>
</dbReference>
<dbReference type="PRINTS" id="PR00359">
    <property type="entry name" value="BP450"/>
</dbReference>
<dbReference type="Gene3D" id="1.10.630.10">
    <property type="entry name" value="Cytochrome P450"/>
    <property type="match status" value="1"/>
</dbReference>
<dbReference type="InterPro" id="IPR017972">
    <property type="entry name" value="Cyt_P450_CS"/>
</dbReference>
<reference evidence="8 9" key="1">
    <citation type="journal article" date="2013" name="Int. J. Syst. Evol. Microbiol.">
        <title>Ilumatobacter nonamiense sp. nov. and Ilumatobacter coccineum sp. nov., isolated from seashore sand.</title>
        <authorList>
            <person name="Matsumoto A."/>
            <person name="Kasai H."/>
            <person name="Matsuo Y."/>
            <person name="Shizuri Y."/>
            <person name="Ichikawa N."/>
            <person name="Fujita N."/>
            <person name="Omura S."/>
            <person name="Takahashi Y."/>
        </authorList>
    </citation>
    <scope>NUCLEOTIDE SEQUENCE [LARGE SCALE GENOMIC DNA]</scope>
    <source>
        <strain evidence="9">NBRC 103263 / KCTC 29153 / YM16-304</strain>
    </source>
</reference>
<comment type="similarity">
    <text evidence="1 7">Belongs to the cytochrome P450 family.</text>
</comment>
<dbReference type="GO" id="GO:0016705">
    <property type="term" value="F:oxidoreductase activity, acting on paired donors, with incorporation or reduction of molecular oxygen"/>
    <property type="evidence" value="ECO:0007669"/>
    <property type="project" value="InterPro"/>
</dbReference>
<evidence type="ECO:0000256" key="1">
    <source>
        <dbReference type="ARBA" id="ARBA00010617"/>
    </source>
</evidence>
<dbReference type="OrthoDB" id="3455208at2"/>
<evidence type="ECO:0000256" key="5">
    <source>
        <dbReference type="ARBA" id="ARBA00023004"/>
    </source>
</evidence>